<evidence type="ECO:0000313" key="3">
    <source>
        <dbReference type="EMBL" id="AAP14658.1"/>
    </source>
</evidence>
<feature type="transmembrane region" description="Helical" evidence="1">
    <location>
        <begin position="133"/>
        <end position="150"/>
    </location>
</feature>
<evidence type="ECO:0000256" key="1">
    <source>
        <dbReference type="SAM" id="Phobius"/>
    </source>
</evidence>
<feature type="transmembrane region" description="Helical" evidence="1">
    <location>
        <begin position="47"/>
        <end position="66"/>
    </location>
</feature>
<feature type="chain" id="PRO_5004270248" evidence="2">
    <location>
        <begin position="20"/>
        <end position="159"/>
    </location>
</feature>
<keyword evidence="3" id="KW-0496">Mitochondrion</keyword>
<organism evidence="3">
    <name type="scientific">Pachypsylla venusta</name>
    <name type="common">Hackberry petiole gall psyllid</name>
    <name type="synonym">Psylla venusta</name>
    <dbReference type="NCBI Taxonomy" id="38123"/>
    <lineage>
        <taxon>Eukaryota</taxon>
        <taxon>Metazoa</taxon>
        <taxon>Ecdysozoa</taxon>
        <taxon>Arthropoda</taxon>
        <taxon>Hexapoda</taxon>
        <taxon>Insecta</taxon>
        <taxon>Pterygota</taxon>
        <taxon>Neoptera</taxon>
        <taxon>Paraneoptera</taxon>
        <taxon>Hemiptera</taxon>
        <taxon>Sternorrhyncha</taxon>
        <taxon>Psylloidea</taxon>
        <taxon>Aphalaridae</taxon>
        <taxon>Pachypsylla</taxon>
    </lineage>
</organism>
<dbReference type="EMBL" id="AY278317">
    <property type="protein sequence ID" value="AAP14658.1"/>
    <property type="molecule type" value="Genomic_DNA"/>
</dbReference>
<accession>Q69HC7</accession>
<geneLocation type="mitochondrion" evidence="3"/>
<protein>
    <submittedName>
        <fullName evidence="3">NADH dehydrogenase subunit 6</fullName>
    </submittedName>
</protein>
<evidence type="ECO:0000256" key="2">
    <source>
        <dbReference type="SAM" id="SignalP"/>
    </source>
</evidence>
<keyword evidence="1" id="KW-1133">Transmembrane helix</keyword>
<feature type="signal peptide" evidence="2">
    <location>
        <begin position="1"/>
        <end position="19"/>
    </location>
</feature>
<keyword evidence="2" id="KW-0732">Signal</keyword>
<feature type="transmembrane region" description="Helical" evidence="1">
    <location>
        <begin position="78"/>
        <end position="97"/>
    </location>
</feature>
<keyword evidence="1" id="KW-0812">Transmembrane</keyword>
<name>Q69HC7_PACVE</name>
<dbReference type="AlphaFoldDB" id="Q69HC7"/>
<feature type="transmembrane region" description="Helical" evidence="1">
    <location>
        <begin position="21"/>
        <end position="41"/>
    </location>
</feature>
<keyword evidence="1" id="KW-0472">Membrane</keyword>
<sequence>MKFLLLIMLFLTNLMNNASNPFMMGLILLTQIIVVCLISRILSHSSWISLTLFLVIVGGLMILFLYTTSIYSNQRFNIINMKPTIFYTMLISPLLILQNNFLFKIEYTCLINITSKEYIKLFLPMNMVSSTTMFFYLLLVLFIMIFMLNYPSGPMRKKY</sequence>
<reference evidence="3" key="1">
    <citation type="journal article" date="2004" name="BMC Evol. Biol.">
        <title>Organization of the mitochondrial genomes of whiteflies, aphids, and psyllids (Hemiptera, Sternorrhyncha).</title>
        <authorList>
            <person name="Thao M.L."/>
            <person name="Baumann L."/>
            <person name="Baumann P."/>
        </authorList>
    </citation>
    <scope>NUCLEOTIDE SEQUENCE</scope>
</reference>
<gene>
    <name evidence="3" type="primary">nd6</name>
</gene>
<proteinExistence type="predicted"/>